<dbReference type="Proteomes" id="UP000824540">
    <property type="component" value="Unassembled WGS sequence"/>
</dbReference>
<dbReference type="GO" id="GO:0006382">
    <property type="term" value="P:adenosine to inosine editing"/>
    <property type="evidence" value="ECO:0007669"/>
    <property type="project" value="TreeGrafter"/>
</dbReference>
<dbReference type="PANTHER" id="PTHR10910">
    <property type="entry name" value="EUKARYOTE SPECIFIC DSRNA BINDING PROTEIN"/>
    <property type="match status" value="1"/>
</dbReference>
<dbReference type="EMBL" id="JAFBMS010000088">
    <property type="protein sequence ID" value="KAG9337433.1"/>
    <property type="molecule type" value="Genomic_DNA"/>
</dbReference>
<dbReference type="GO" id="GO:0005730">
    <property type="term" value="C:nucleolus"/>
    <property type="evidence" value="ECO:0007669"/>
    <property type="project" value="TreeGrafter"/>
</dbReference>
<comment type="caution">
    <text evidence="2">The sequence shown here is derived from an EMBL/GenBank/DDBJ whole genome shotgun (WGS) entry which is preliminary data.</text>
</comment>
<evidence type="ECO:0000259" key="1">
    <source>
        <dbReference type="PROSITE" id="PS50141"/>
    </source>
</evidence>
<organism evidence="2 3">
    <name type="scientific">Albula glossodonta</name>
    <name type="common">roundjaw bonefish</name>
    <dbReference type="NCBI Taxonomy" id="121402"/>
    <lineage>
        <taxon>Eukaryota</taxon>
        <taxon>Metazoa</taxon>
        <taxon>Chordata</taxon>
        <taxon>Craniata</taxon>
        <taxon>Vertebrata</taxon>
        <taxon>Euteleostomi</taxon>
        <taxon>Actinopterygii</taxon>
        <taxon>Neopterygii</taxon>
        <taxon>Teleostei</taxon>
        <taxon>Albuliformes</taxon>
        <taxon>Albulidae</taxon>
        <taxon>Albula</taxon>
    </lineage>
</organism>
<dbReference type="GO" id="GO:0006396">
    <property type="term" value="P:RNA processing"/>
    <property type="evidence" value="ECO:0007669"/>
    <property type="project" value="InterPro"/>
</dbReference>
<gene>
    <name evidence="2" type="ORF">JZ751_028724</name>
</gene>
<dbReference type="GO" id="GO:0003726">
    <property type="term" value="F:double-stranded RNA adenosine deaminase activity"/>
    <property type="evidence" value="ECO:0007669"/>
    <property type="project" value="TreeGrafter"/>
</dbReference>
<dbReference type="PROSITE" id="PS50141">
    <property type="entry name" value="A_DEAMIN_EDITASE"/>
    <property type="match status" value="1"/>
</dbReference>
<dbReference type="PANTHER" id="PTHR10910:SF17">
    <property type="entry name" value="DOUBLE-STRANDED RNA-SPECIFIC EDITASE B2"/>
    <property type="match status" value="1"/>
</dbReference>
<dbReference type="InterPro" id="IPR002466">
    <property type="entry name" value="A_deamin"/>
</dbReference>
<dbReference type="GO" id="GO:0003725">
    <property type="term" value="F:double-stranded RNA binding"/>
    <property type="evidence" value="ECO:0007669"/>
    <property type="project" value="TreeGrafter"/>
</dbReference>
<reference evidence="2" key="1">
    <citation type="thesis" date="2021" institute="BYU ScholarsArchive" country="Provo, UT, USA">
        <title>Applications of and Algorithms for Genome Assembly and Genomic Analyses with an Emphasis on Marine Teleosts.</title>
        <authorList>
            <person name="Pickett B.D."/>
        </authorList>
    </citation>
    <scope>NUCLEOTIDE SEQUENCE</scope>
    <source>
        <strain evidence="2">HI-2016</strain>
    </source>
</reference>
<evidence type="ECO:0000313" key="3">
    <source>
        <dbReference type="Proteomes" id="UP000824540"/>
    </source>
</evidence>
<feature type="domain" description="A to I editase" evidence="1">
    <location>
        <begin position="50"/>
        <end position="190"/>
    </location>
</feature>
<dbReference type="Pfam" id="PF02137">
    <property type="entry name" value="A_deamin"/>
    <property type="match status" value="1"/>
</dbReference>
<proteinExistence type="predicted"/>
<protein>
    <recommendedName>
        <fullName evidence="1">A to I editase domain-containing protein</fullName>
    </recommendedName>
</protein>
<dbReference type="AlphaFoldDB" id="A0A8T2NAG3"/>
<dbReference type="GO" id="GO:0008251">
    <property type="term" value="F:tRNA-specific adenosine deaminase activity"/>
    <property type="evidence" value="ECO:0007669"/>
    <property type="project" value="TreeGrafter"/>
</dbReference>
<dbReference type="OrthoDB" id="10268011at2759"/>
<keyword evidence="3" id="KW-1185">Reference proteome</keyword>
<dbReference type="GO" id="GO:0005737">
    <property type="term" value="C:cytoplasm"/>
    <property type="evidence" value="ECO:0007669"/>
    <property type="project" value="TreeGrafter"/>
</dbReference>
<accession>A0A8T2NAG3</accession>
<sequence length="194" mass="21428">MKAQNPLHCDLTAGELDYFKVTITKDLSFFCPLTVTHALSPLLKTLCPMPSVSGLSSSDVRQPGKSPCFSVNWTAGDGQLEVINTATGKRKDTGASSRLCKHALFTRWAKLYHKVSSVTSLCTTPRHTKVKHDTRPLSTQVASRGETPLMYCEAKLAARTYQTVKQQLFRSLQEAGLGTWVKKPPEQDQFVLSV</sequence>
<name>A0A8T2NAG3_9TELE</name>
<evidence type="ECO:0000313" key="2">
    <source>
        <dbReference type="EMBL" id="KAG9337433.1"/>
    </source>
</evidence>